<evidence type="ECO:0000313" key="4">
    <source>
        <dbReference type="Proteomes" id="UP000193884"/>
    </source>
</evidence>
<protein>
    <submittedName>
        <fullName evidence="1">Uncharacterized protein</fullName>
    </submittedName>
</protein>
<proteinExistence type="predicted"/>
<keyword evidence="4" id="KW-1185">Reference proteome</keyword>
<evidence type="ECO:0000313" key="2">
    <source>
        <dbReference type="EMBL" id="OSJ24754.1"/>
    </source>
</evidence>
<name>A0A1X3E0M4_9BRAD</name>
<dbReference type="EMBL" id="NAFI01000185">
    <property type="protein sequence ID" value="OSJ04180.1"/>
    <property type="molecule type" value="Genomic_DNA"/>
</dbReference>
<accession>A0A1X3E0M4</accession>
<sequence length="61" mass="7197">MGVRLMAPPFSKETHELLERAQRAIDESIRLREDSQRAIRQAESWQFELELRLSRERTAAS</sequence>
<evidence type="ECO:0000313" key="1">
    <source>
        <dbReference type="EMBL" id="OSJ04180.1"/>
    </source>
</evidence>
<gene>
    <name evidence="2" type="ORF">BST63_26375</name>
    <name evidence="1" type="ORF">BSZ18_29525</name>
</gene>
<dbReference type="EMBL" id="NAFK01000171">
    <property type="protein sequence ID" value="OSJ24754.1"/>
    <property type="molecule type" value="Genomic_DNA"/>
</dbReference>
<evidence type="ECO:0000313" key="3">
    <source>
        <dbReference type="Proteomes" id="UP000193553"/>
    </source>
</evidence>
<reference evidence="3 4" key="1">
    <citation type="submission" date="2017-03" db="EMBL/GenBank/DDBJ databases">
        <title>Whole genome sequences of fourteen strains of Bradyrhizobium canariense and one strain of Bradyrhizobium japonicum isolated from Lupinus (Papilionoideae: Genisteae) species in Algeria.</title>
        <authorList>
            <person name="Crovadore J."/>
            <person name="Chekireb D."/>
            <person name="Brachmann A."/>
            <person name="Chablais R."/>
            <person name="Cochard B."/>
            <person name="Lefort F."/>
        </authorList>
    </citation>
    <scope>NUCLEOTIDE SEQUENCE [LARGE SCALE GENOMIC DNA]</scope>
    <source>
        <strain evidence="1 3">UBMA195</strain>
        <strain evidence="2 4">UBMAN05</strain>
    </source>
</reference>
<comment type="caution">
    <text evidence="1">The sequence shown here is derived from an EMBL/GenBank/DDBJ whole genome shotgun (WGS) entry which is preliminary data.</text>
</comment>
<dbReference type="Proteomes" id="UP000193553">
    <property type="component" value="Unassembled WGS sequence"/>
</dbReference>
<dbReference type="Proteomes" id="UP000193884">
    <property type="component" value="Unassembled WGS sequence"/>
</dbReference>
<dbReference type="AlphaFoldDB" id="A0A1X3E0M4"/>
<organism evidence="1 3">
    <name type="scientific">Bradyrhizobium canariense</name>
    <dbReference type="NCBI Taxonomy" id="255045"/>
    <lineage>
        <taxon>Bacteria</taxon>
        <taxon>Pseudomonadati</taxon>
        <taxon>Pseudomonadota</taxon>
        <taxon>Alphaproteobacteria</taxon>
        <taxon>Hyphomicrobiales</taxon>
        <taxon>Nitrobacteraceae</taxon>
        <taxon>Bradyrhizobium</taxon>
    </lineage>
</organism>